<organism evidence="8 9">
    <name type="scientific">Sedimenticola thiotaurini</name>
    <dbReference type="NCBI Taxonomy" id="1543721"/>
    <lineage>
        <taxon>Bacteria</taxon>
        <taxon>Pseudomonadati</taxon>
        <taxon>Pseudomonadota</taxon>
        <taxon>Gammaproteobacteria</taxon>
        <taxon>Chromatiales</taxon>
        <taxon>Sedimenticolaceae</taxon>
        <taxon>Sedimenticola</taxon>
    </lineage>
</organism>
<evidence type="ECO:0000259" key="7">
    <source>
        <dbReference type="Pfam" id="PF00892"/>
    </source>
</evidence>
<feature type="transmembrane region" description="Helical" evidence="6">
    <location>
        <begin position="160"/>
        <end position="178"/>
    </location>
</feature>
<feature type="transmembrane region" description="Helical" evidence="6">
    <location>
        <begin position="276"/>
        <end position="293"/>
    </location>
</feature>
<gene>
    <name evidence="8" type="ORF">FHK82_05410</name>
</gene>
<feature type="transmembrane region" description="Helical" evidence="6">
    <location>
        <begin position="190"/>
        <end position="207"/>
    </location>
</feature>
<feature type="transmembrane region" description="Helical" evidence="6">
    <location>
        <begin position="72"/>
        <end position="95"/>
    </location>
</feature>
<keyword evidence="5 6" id="KW-0472">Membrane</keyword>
<comment type="subcellular location">
    <subcellularLocation>
        <location evidence="1">Membrane</location>
        <topology evidence="1">Multi-pass membrane protein</topology>
    </subcellularLocation>
</comment>
<proteinExistence type="inferred from homology"/>
<dbReference type="Proteomes" id="UP000317355">
    <property type="component" value="Unassembled WGS sequence"/>
</dbReference>
<evidence type="ECO:0000256" key="5">
    <source>
        <dbReference type="ARBA" id="ARBA00023136"/>
    </source>
</evidence>
<dbReference type="PANTHER" id="PTHR32322">
    <property type="entry name" value="INNER MEMBRANE TRANSPORTER"/>
    <property type="match status" value="1"/>
</dbReference>
<evidence type="ECO:0000256" key="3">
    <source>
        <dbReference type="ARBA" id="ARBA00022692"/>
    </source>
</evidence>
<name>A0A558D9X1_9GAMM</name>
<dbReference type="InterPro" id="IPR050638">
    <property type="entry name" value="AA-Vitamin_Transporters"/>
</dbReference>
<sequence>MLDRKTHLDLLAMAILLVLCASWGLQQVAIKVASEAVPPFFQAGIRSLGATLLILLWMGVRRVPVFERDGSGWWGLLAGLLFGGEFLLIFLGLQFTNASRAVIFLYLSPFVVALGAHLFIPGERLRLIQAVGLIGAFSGVLIIFGDSLTASSNTMLTGDIMLIVAAVMWGATTVVIKATALNQLAPSKTLLYQLAVSAVLILTVSWLSGEPEVGPLTPLIIGSLLFQTVWVSFITYLTWFWLVRHYPAGRLSAFTFLTPIFGVLAGNLLLDEPLTTSLFLALLFVGGGIYLVNRR</sequence>
<evidence type="ECO:0000313" key="9">
    <source>
        <dbReference type="Proteomes" id="UP000317355"/>
    </source>
</evidence>
<dbReference type="EMBL" id="VMRY01000011">
    <property type="protein sequence ID" value="TVT57809.1"/>
    <property type="molecule type" value="Genomic_DNA"/>
</dbReference>
<accession>A0A558D9X1</accession>
<feature type="transmembrane region" description="Helical" evidence="6">
    <location>
        <begin position="251"/>
        <end position="270"/>
    </location>
</feature>
<feature type="domain" description="EamA" evidence="7">
    <location>
        <begin position="12"/>
        <end position="144"/>
    </location>
</feature>
<evidence type="ECO:0000256" key="4">
    <source>
        <dbReference type="ARBA" id="ARBA00022989"/>
    </source>
</evidence>
<feature type="transmembrane region" description="Helical" evidence="6">
    <location>
        <begin position="40"/>
        <end position="60"/>
    </location>
</feature>
<dbReference type="AlphaFoldDB" id="A0A558D9X1"/>
<evidence type="ECO:0000256" key="1">
    <source>
        <dbReference type="ARBA" id="ARBA00004141"/>
    </source>
</evidence>
<dbReference type="GO" id="GO:0016020">
    <property type="term" value="C:membrane"/>
    <property type="evidence" value="ECO:0007669"/>
    <property type="project" value="UniProtKB-SubCell"/>
</dbReference>
<protein>
    <submittedName>
        <fullName evidence="8">DMT family transporter</fullName>
    </submittedName>
</protein>
<feature type="transmembrane region" description="Helical" evidence="6">
    <location>
        <begin position="219"/>
        <end position="239"/>
    </location>
</feature>
<dbReference type="SUPFAM" id="SSF103481">
    <property type="entry name" value="Multidrug resistance efflux transporter EmrE"/>
    <property type="match status" value="2"/>
</dbReference>
<dbReference type="Pfam" id="PF00892">
    <property type="entry name" value="EamA"/>
    <property type="match status" value="2"/>
</dbReference>
<feature type="transmembrane region" description="Helical" evidence="6">
    <location>
        <begin position="101"/>
        <end position="120"/>
    </location>
</feature>
<reference evidence="8 9" key="1">
    <citation type="submission" date="2019-07" db="EMBL/GenBank/DDBJ databases">
        <title>The pathways for chlorine oxyanion respiration interact through the shared metabolite chlorate.</title>
        <authorList>
            <person name="Barnum T.P."/>
            <person name="Cheng Y."/>
            <person name="Hill K.A."/>
            <person name="Lucas L.N."/>
            <person name="Carlson H.K."/>
            <person name="Coates J.D."/>
        </authorList>
    </citation>
    <scope>NUCLEOTIDE SEQUENCE [LARGE SCALE GENOMIC DNA]</scope>
    <source>
        <strain evidence="8">BK-3</strain>
    </source>
</reference>
<keyword evidence="4 6" id="KW-1133">Transmembrane helix</keyword>
<evidence type="ECO:0000313" key="8">
    <source>
        <dbReference type="EMBL" id="TVT57809.1"/>
    </source>
</evidence>
<evidence type="ECO:0000256" key="2">
    <source>
        <dbReference type="ARBA" id="ARBA00007362"/>
    </source>
</evidence>
<comment type="similarity">
    <text evidence="2">Belongs to the EamA transporter family.</text>
</comment>
<feature type="domain" description="EamA" evidence="7">
    <location>
        <begin position="157"/>
        <end position="293"/>
    </location>
</feature>
<keyword evidence="3 6" id="KW-0812">Transmembrane</keyword>
<dbReference type="PANTHER" id="PTHR32322:SF2">
    <property type="entry name" value="EAMA DOMAIN-CONTAINING PROTEIN"/>
    <property type="match status" value="1"/>
</dbReference>
<comment type="caution">
    <text evidence="8">The sequence shown here is derived from an EMBL/GenBank/DDBJ whole genome shotgun (WGS) entry which is preliminary data.</text>
</comment>
<dbReference type="InterPro" id="IPR037185">
    <property type="entry name" value="EmrE-like"/>
</dbReference>
<evidence type="ECO:0000256" key="6">
    <source>
        <dbReference type="SAM" id="Phobius"/>
    </source>
</evidence>
<feature type="transmembrane region" description="Helical" evidence="6">
    <location>
        <begin position="127"/>
        <end position="148"/>
    </location>
</feature>
<dbReference type="InterPro" id="IPR000620">
    <property type="entry name" value="EamA_dom"/>
</dbReference>